<proteinExistence type="predicted"/>
<accession>A0A2C6LD53</accession>
<protein>
    <submittedName>
        <fullName evidence="1">Membrane skeletal protein</fullName>
    </submittedName>
</protein>
<evidence type="ECO:0000313" key="2">
    <source>
        <dbReference type="Proteomes" id="UP000221165"/>
    </source>
</evidence>
<comment type="caution">
    <text evidence="1">The sequence shown here is derived from an EMBL/GenBank/DDBJ whole genome shotgun (WGS) entry which is preliminary data.</text>
</comment>
<dbReference type="AlphaFoldDB" id="A0A2C6LD53"/>
<gene>
    <name evidence="1" type="ORF">CSUI_001390</name>
</gene>
<dbReference type="RefSeq" id="XP_067926428.1">
    <property type="nucleotide sequence ID" value="XM_068061596.1"/>
</dbReference>
<name>A0A2C6LD53_9APIC</name>
<sequence length="477" mass="52980">MFAECCQSTCCEGEPAPVATTIQQQPAPGSRLVSGVVASQGEARILEPLVQERVVEVLKEEIQERVIEVPQVQYVDRIVEVPQHVVHEKVTHVAKPVIQERIKHVHKPVYQQKIIEVPQVKVVDKIVEVPQYVYQEKIIEVPRVVVQERVIPVPRKVIKEKVVEISQVDYRDVAIERPIETTEIVREEEIVEKPEPVVIEKPVDVEKLVEVPHIQHTYRNVMTPQYRHIPKPVEVPMTHYRPIPVEKIVDRNVPVPVELQIIQEYLCPKIEPRYKEVPVPVHVQRTIEHPVPKEAMGNPQLLPLYYQGGQEVVQQGGFQTCFGLSACCAPQQRTEQVTELGQGGTVEILAQQGYPSMPMPAGWDRAAPPAGWAGWSKEQVPTPLRPDHMPASGAMTPSMVGTVGSVVMAGRSPRPPTTAGSPRAAAGVAMTAEEIQSQQQRAIAEAIQQHQGAADGPYVQLSVTPLAPGQQSEVNIN</sequence>
<keyword evidence="2" id="KW-1185">Reference proteome</keyword>
<dbReference type="InterPro" id="IPR022086">
    <property type="entry name" value="IMCp"/>
</dbReference>
<dbReference type="OrthoDB" id="371494at2759"/>
<dbReference type="Proteomes" id="UP000221165">
    <property type="component" value="Unassembled WGS sequence"/>
</dbReference>
<organism evidence="1 2">
    <name type="scientific">Cystoisospora suis</name>
    <dbReference type="NCBI Taxonomy" id="483139"/>
    <lineage>
        <taxon>Eukaryota</taxon>
        <taxon>Sar</taxon>
        <taxon>Alveolata</taxon>
        <taxon>Apicomplexa</taxon>
        <taxon>Conoidasida</taxon>
        <taxon>Coccidia</taxon>
        <taxon>Eucoccidiorida</taxon>
        <taxon>Eimeriorina</taxon>
        <taxon>Sarcocystidae</taxon>
        <taxon>Cystoisospora</taxon>
    </lineage>
</organism>
<dbReference type="Pfam" id="PF12314">
    <property type="entry name" value="IMCp"/>
    <property type="match status" value="1"/>
</dbReference>
<dbReference type="EMBL" id="MIGC01000552">
    <property type="protein sequence ID" value="PHJ24756.1"/>
    <property type="molecule type" value="Genomic_DNA"/>
</dbReference>
<reference evidence="1 2" key="1">
    <citation type="journal article" date="2017" name="Int. J. Parasitol.">
        <title>The genome of the protozoan parasite Cystoisospora suis and a reverse vaccinology approach to identify vaccine candidates.</title>
        <authorList>
            <person name="Palmieri N."/>
            <person name="Shrestha A."/>
            <person name="Ruttkowski B."/>
            <person name="Beck T."/>
            <person name="Vogl C."/>
            <person name="Tomley F."/>
            <person name="Blake D.P."/>
            <person name="Joachim A."/>
        </authorList>
    </citation>
    <scope>NUCLEOTIDE SEQUENCE [LARGE SCALE GENOMIC DNA]</scope>
    <source>
        <strain evidence="1 2">Wien I</strain>
    </source>
</reference>
<dbReference type="VEuPathDB" id="ToxoDB:CSUI_001390"/>
<dbReference type="GeneID" id="94424807"/>
<evidence type="ECO:0000313" key="1">
    <source>
        <dbReference type="EMBL" id="PHJ24756.1"/>
    </source>
</evidence>